<feature type="non-terminal residue" evidence="1">
    <location>
        <position position="109"/>
    </location>
</feature>
<evidence type="ECO:0000313" key="2">
    <source>
        <dbReference type="Proteomes" id="UP000237000"/>
    </source>
</evidence>
<keyword evidence="2" id="KW-1185">Reference proteome</keyword>
<gene>
    <name evidence="1" type="ORF">TorRG33x02_325170</name>
</gene>
<dbReference type="AlphaFoldDB" id="A0A2P5BD95"/>
<sequence>MPTTCQDLIVKSFHAGKDKNSYGASYRRHKRLVEESACKIVLFPRKLSPHALSLSHHEAEDSRVCLRNVTPPFRRIASVEQLESLNGNVGRLDWLYQRCTTLRLTRIDF</sequence>
<evidence type="ECO:0000313" key="1">
    <source>
        <dbReference type="EMBL" id="PON46760.1"/>
    </source>
</evidence>
<protein>
    <submittedName>
        <fullName evidence="1">Uncharacterized protein</fullName>
    </submittedName>
</protein>
<comment type="caution">
    <text evidence="1">The sequence shown here is derived from an EMBL/GenBank/DDBJ whole genome shotgun (WGS) entry which is preliminary data.</text>
</comment>
<dbReference type="InParanoid" id="A0A2P5BD95"/>
<reference evidence="2" key="1">
    <citation type="submission" date="2016-06" db="EMBL/GenBank/DDBJ databases">
        <title>Parallel loss of symbiosis genes in relatives of nitrogen-fixing non-legume Parasponia.</title>
        <authorList>
            <person name="Van Velzen R."/>
            <person name="Holmer R."/>
            <person name="Bu F."/>
            <person name="Rutten L."/>
            <person name="Van Zeijl A."/>
            <person name="Liu W."/>
            <person name="Santuari L."/>
            <person name="Cao Q."/>
            <person name="Sharma T."/>
            <person name="Shen D."/>
            <person name="Roswanjaya Y."/>
            <person name="Wardhani T."/>
            <person name="Kalhor M.S."/>
            <person name="Jansen J."/>
            <person name="Van den Hoogen J."/>
            <person name="Gungor B."/>
            <person name="Hartog M."/>
            <person name="Hontelez J."/>
            <person name="Verver J."/>
            <person name="Yang W.-C."/>
            <person name="Schijlen E."/>
            <person name="Repin R."/>
            <person name="Schilthuizen M."/>
            <person name="Schranz E."/>
            <person name="Heidstra R."/>
            <person name="Miyata K."/>
            <person name="Fedorova E."/>
            <person name="Kohlen W."/>
            <person name="Bisseling T."/>
            <person name="Smit S."/>
            <person name="Geurts R."/>
        </authorList>
    </citation>
    <scope>NUCLEOTIDE SEQUENCE [LARGE SCALE GENOMIC DNA]</scope>
    <source>
        <strain evidence="2">cv. RG33-2</strain>
    </source>
</reference>
<organism evidence="1 2">
    <name type="scientific">Trema orientale</name>
    <name type="common">Charcoal tree</name>
    <name type="synonym">Celtis orientalis</name>
    <dbReference type="NCBI Taxonomy" id="63057"/>
    <lineage>
        <taxon>Eukaryota</taxon>
        <taxon>Viridiplantae</taxon>
        <taxon>Streptophyta</taxon>
        <taxon>Embryophyta</taxon>
        <taxon>Tracheophyta</taxon>
        <taxon>Spermatophyta</taxon>
        <taxon>Magnoliopsida</taxon>
        <taxon>eudicotyledons</taxon>
        <taxon>Gunneridae</taxon>
        <taxon>Pentapetalae</taxon>
        <taxon>rosids</taxon>
        <taxon>fabids</taxon>
        <taxon>Rosales</taxon>
        <taxon>Cannabaceae</taxon>
        <taxon>Trema</taxon>
    </lineage>
</organism>
<dbReference type="EMBL" id="JXTC01000548">
    <property type="protein sequence ID" value="PON46760.1"/>
    <property type="molecule type" value="Genomic_DNA"/>
</dbReference>
<accession>A0A2P5BD95</accession>
<dbReference type="Proteomes" id="UP000237000">
    <property type="component" value="Unassembled WGS sequence"/>
</dbReference>
<proteinExistence type="predicted"/>
<name>A0A2P5BD95_TREOI</name>